<comment type="subunit">
    <text evidence="10">Homodimer.</text>
</comment>
<evidence type="ECO:0000256" key="2">
    <source>
        <dbReference type="ARBA" id="ARBA00022490"/>
    </source>
</evidence>
<dbReference type="AlphaFoldDB" id="A0A3A4NSX2"/>
<dbReference type="PANTHER" id="PTHR34069">
    <property type="entry name" value="3-OXOACYL-[ACYL-CARRIER-PROTEIN] SYNTHASE 3"/>
    <property type="match status" value="1"/>
</dbReference>
<evidence type="ECO:0000256" key="9">
    <source>
        <dbReference type="ARBA" id="ARBA00023315"/>
    </source>
</evidence>
<keyword evidence="5 10" id="KW-0276">Fatty acid metabolism</keyword>
<comment type="catalytic activity">
    <reaction evidence="10">
        <text>malonyl-[ACP] + acetyl-CoA + H(+) = 3-oxobutanoyl-[ACP] + CO2 + CoA</text>
        <dbReference type="Rhea" id="RHEA:12080"/>
        <dbReference type="Rhea" id="RHEA-COMP:9623"/>
        <dbReference type="Rhea" id="RHEA-COMP:9625"/>
        <dbReference type="ChEBI" id="CHEBI:15378"/>
        <dbReference type="ChEBI" id="CHEBI:16526"/>
        <dbReference type="ChEBI" id="CHEBI:57287"/>
        <dbReference type="ChEBI" id="CHEBI:57288"/>
        <dbReference type="ChEBI" id="CHEBI:78449"/>
        <dbReference type="ChEBI" id="CHEBI:78450"/>
        <dbReference type="EC" id="2.3.1.180"/>
    </reaction>
</comment>
<dbReference type="SUPFAM" id="SSF53901">
    <property type="entry name" value="Thiolase-like"/>
    <property type="match status" value="1"/>
</dbReference>
<dbReference type="GO" id="GO:0006633">
    <property type="term" value="P:fatty acid biosynthetic process"/>
    <property type="evidence" value="ECO:0007669"/>
    <property type="project" value="UniProtKB-UniRule"/>
</dbReference>
<evidence type="ECO:0000256" key="10">
    <source>
        <dbReference type="HAMAP-Rule" id="MF_01815"/>
    </source>
</evidence>
<evidence type="ECO:0000259" key="11">
    <source>
        <dbReference type="Pfam" id="PF08541"/>
    </source>
</evidence>
<dbReference type="GO" id="GO:0004315">
    <property type="term" value="F:3-oxoacyl-[acyl-carrier-protein] synthase activity"/>
    <property type="evidence" value="ECO:0007669"/>
    <property type="project" value="InterPro"/>
</dbReference>
<evidence type="ECO:0000259" key="12">
    <source>
        <dbReference type="Pfam" id="PF08545"/>
    </source>
</evidence>
<dbReference type="InterPro" id="IPR013751">
    <property type="entry name" value="ACP_syn_III_N"/>
</dbReference>
<reference evidence="13 14" key="1">
    <citation type="journal article" date="2017" name="ISME J.">
        <title>Energy and carbon metabolisms in a deep terrestrial subsurface fluid microbial community.</title>
        <authorList>
            <person name="Momper L."/>
            <person name="Jungbluth S.P."/>
            <person name="Lee M.D."/>
            <person name="Amend J.P."/>
        </authorList>
    </citation>
    <scope>NUCLEOTIDE SEQUENCE [LARGE SCALE GENOMIC DNA]</scope>
    <source>
        <strain evidence="13">SURF_5</strain>
    </source>
</reference>
<dbReference type="EMBL" id="QZKU01000095">
    <property type="protein sequence ID" value="RJP18924.1"/>
    <property type="molecule type" value="Genomic_DNA"/>
</dbReference>
<dbReference type="InterPro" id="IPR013747">
    <property type="entry name" value="ACP_syn_III_C"/>
</dbReference>
<feature type="active site" evidence="10">
    <location>
        <position position="287"/>
    </location>
</feature>
<dbReference type="HAMAP" id="MF_01815">
    <property type="entry name" value="FabH"/>
    <property type="match status" value="1"/>
</dbReference>
<comment type="domain">
    <text evidence="10">The last Arg residue of the ACP-binding site is essential for the weak association between ACP/AcpP and FabH.</text>
</comment>
<evidence type="ECO:0000256" key="5">
    <source>
        <dbReference type="ARBA" id="ARBA00022832"/>
    </source>
</evidence>
<comment type="pathway">
    <text evidence="10">Lipid metabolism; fatty acid biosynthesis.</text>
</comment>
<dbReference type="NCBIfam" id="TIGR00747">
    <property type="entry name" value="fabH"/>
    <property type="match status" value="1"/>
</dbReference>
<keyword evidence="6 10" id="KW-0443">Lipid metabolism</keyword>
<feature type="active site" evidence="10">
    <location>
        <position position="113"/>
    </location>
</feature>
<dbReference type="Gene3D" id="3.40.47.10">
    <property type="match status" value="1"/>
</dbReference>
<comment type="similarity">
    <text evidence="1 10">Belongs to the thiolase-like superfamily. FabH family.</text>
</comment>
<keyword evidence="4 10" id="KW-0808">Transferase</keyword>
<protein>
    <recommendedName>
        <fullName evidence="10">Beta-ketoacyl-[acyl-carrier-protein] synthase III</fullName>
        <shortName evidence="10">Beta-ketoacyl-ACP synthase III</shortName>
        <shortName evidence="10">KAS III</shortName>
        <ecNumber evidence="10">2.3.1.180</ecNumber>
    </recommendedName>
    <alternativeName>
        <fullName evidence="10">3-oxoacyl-[acyl-carrier-protein] synthase 3</fullName>
    </alternativeName>
    <alternativeName>
        <fullName evidence="10">3-oxoacyl-[acyl-carrier-protein] synthase III</fullName>
    </alternativeName>
</protein>
<organism evidence="13 14">
    <name type="scientific">Abyssobacteria bacterium (strain SURF_5)</name>
    <dbReference type="NCBI Taxonomy" id="2093360"/>
    <lineage>
        <taxon>Bacteria</taxon>
        <taxon>Pseudomonadati</taxon>
        <taxon>Candidatus Hydrogenedentota</taxon>
        <taxon>Candidatus Abyssobacteria</taxon>
    </lineage>
</organism>
<dbReference type="InterPro" id="IPR004655">
    <property type="entry name" value="FabH"/>
</dbReference>
<dbReference type="NCBIfam" id="NF006829">
    <property type="entry name" value="PRK09352.1"/>
    <property type="match status" value="1"/>
</dbReference>
<dbReference type="Pfam" id="PF08541">
    <property type="entry name" value="ACP_syn_III_C"/>
    <property type="match status" value="1"/>
</dbReference>
<evidence type="ECO:0000313" key="14">
    <source>
        <dbReference type="Proteomes" id="UP000265882"/>
    </source>
</evidence>
<keyword evidence="7 10" id="KW-0275">Fatty acid biosynthesis</keyword>
<accession>A0A3A4NSX2</accession>
<keyword evidence="9 10" id="KW-0012">Acyltransferase</keyword>
<keyword evidence="3 10" id="KW-0444">Lipid biosynthesis</keyword>
<dbReference type="Proteomes" id="UP000265882">
    <property type="component" value="Unassembled WGS sequence"/>
</dbReference>
<evidence type="ECO:0000256" key="3">
    <source>
        <dbReference type="ARBA" id="ARBA00022516"/>
    </source>
</evidence>
<evidence type="ECO:0000256" key="4">
    <source>
        <dbReference type="ARBA" id="ARBA00022679"/>
    </source>
</evidence>
<dbReference type="InterPro" id="IPR016039">
    <property type="entry name" value="Thiolase-like"/>
</dbReference>
<dbReference type="UniPathway" id="UPA00094"/>
<sequence length="330" mass="36283">MPRAAIRGLGQYLPERVVRNDDLAKMFETSDEWIRQRTGITERRYVEDGTGPADLAVKATADAVKAAGIQLTDIEFIIFATLNPDYFFPGSACILQEKLGLAGIGALDIRNQCSGFIYSLSVADAFIRMGMYRRILVVGAEVHSSGLEFSDRGRDVTVLFGDGAGALILEATEEDCGILSTHLHADGRFAQDLWIEAPAACMMPRVTPEMLQEGRHYPRMNGKKVFKMAVEKLPEVINEGLRANGLTIDDVSLFIPHQANLRINELVARHLKLPPERMYNNIQRYGNTTAASIPIALNEALQEGKAKKGDVVLLAAFGSGFTWGSCLLRL</sequence>
<comment type="function">
    <text evidence="10">Catalyzes the condensation reaction of fatty acid synthesis by the addition to an acyl acceptor of two carbons from malonyl-ACP. Catalyzes the first condensation reaction which initiates fatty acid synthesis and may therefore play a role in governing the total rate of fatty acid production. Possesses both acetoacetyl-ACP synthase and acetyl transacylase activities. Its substrate specificity determines the biosynthesis of branched-chain and/or straight-chain of fatty acids.</text>
</comment>
<feature type="domain" description="Beta-ketoacyl-[acyl-carrier-protein] synthase III N-terminal" evidence="12">
    <location>
        <begin position="107"/>
        <end position="187"/>
    </location>
</feature>
<keyword evidence="2 10" id="KW-0963">Cytoplasm</keyword>
<gene>
    <name evidence="10" type="primary">fabH</name>
    <name evidence="13" type="ORF">C4520_13690</name>
</gene>
<dbReference type="PANTHER" id="PTHR34069:SF2">
    <property type="entry name" value="BETA-KETOACYL-[ACYL-CARRIER-PROTEIN] SYNTHASE III"/>
    <property type="match status" value="1"/>
</dbReference>
<name>A0A3A4NSX2_ABYX5</name>
<comment type="caution">
    <text evidence="13">The sequence shown here is derived from an EMBL/GenBank/DDBJ whole genome shotgun (WGS) entry which is preliminary data.</text>
</comment>
<evidence type="ECO:0000256" key="6">
    <source>
        <dbReference type="ARBA" id="ARBA00023098"/>
    </source>
</evidence>
<evidence type="ECO:0000256" key="8">
    <source>
        <dbReference type="ARBA" id="ARBA00023268"/>
    </source>
</evidence>
<comment type="subcellular location">
    <subcellularLocation>
        <location evidence="10">Cytoplasm</location>
    </subcellularLocation>
</comment>
<dbReference type="GO" id="GO:0033818">
    <property type="term" value="F:beta-ketoacyl-acyl-carrier-protein synthase III activity"/>
    <property type="evidence" value="ECO:0007669"/>
    <property type="project" value="UniProtKB-UniRule"/>
</dbReference>
<evidence type="ECO:0000256" key="7">
    <source>
        <dbReference type="ARBA" id="ARBA00023160"/>
    </source>
</evidence>
<feature type="domain" description="Beta-ketoacyl-[acyl-carrier-protein] synthase III C-terminal" evidence="11">
    <location>
        <begin position="241"/>
        <end position="329"/>
    </location>
</feature>
<dbReference type="CDD" id="cd00830">
    <property type="entry name" value="KAS_III"/>
    <property type="match status" value="1"/>
</dbReference>
<dbReference type="GO" id="GO:0005737">
    <property type="term" value="C:cytoplasm"/>
    <property type="evidence" value="ECO:0007669"/>
    <property type="project" value="UniProtKB-SubCell"/>
</dbReference>
<feature type="active site" evidence="10">
    <location>
        <position position="257"/>
    </location>
</feature>
<dbReference type="Pfam" id="PF08545">
    <property type="entry name" value="ACP_syn_III"/>
    <property type="match status" value="1"/>
</dbReference>
<dbReference type="GO" id="GO:0044550">
    <property type="term" value="P:secondary metabolite biosynthetic process"/>
    <property type="evidence" value="ECO:0007669"/>
    <property type="project" value="TreeGrafter"/>
</dbReference>
<keyword evidence="8 10" id="KW-0511">Multifunctional enzyme</keyword>
<feature type="region of interest" description="ACP-binding" evidence="10">
    <location>
        <begin position="258"/>
        <end position="262"/>
    </location>
</feature>
<dbReference type="EC" id="2.3.1.180" evidence="10"/>
<evidence type="ECO:0000313" key="13">
    <source>
        <dbReference type="EMBL" id="RJP18924.1"/>
    </source>
</evidence>
<evidence type="ECO:0000256" key="1">
    <source>
        <dbReference type="ARBA" id="ARBA00008642"/>
    </source>
</evidence>
<proteinExistence type="inferred from homology"/>